<sequence>MRLHPVALAVLGGFFAGGGGALLIVLASNLWSAGNAAIFIVCAAIAFATLLTGLMPLFVTQERTATGEDIATALTAATGQERSHLLAAIENRLTSKLWLKPMTTFELAVVFENVRGQHGDQARHRQHFEQRGKIEQQRFIGALESIIGAPEEKGQGAL</sequence>
<keyword evidence="1" id="KW-1133">Transmembrane helix</keyword>
<evidence type="ECO:0000256" key="1">
    <source>
        <dbReference type="SAM" id="Phobius"/>
    </source>
</evidence>
<reference evidence="2 3" key="1">
    <citation type="journal article" date="2017" name="Int. J. Syst. Evol. Microbiol.">
        <title>Erythrobacter aquimixticola sp. nov., isolated from the junction between the ocean and a freshwater spring.</title>
        <authorList>
            <person name="Park S."/>
            <person name="Jung Y.T."/>
            <person name="Choi S.J."/>
            <person name="Yoon J.H."/>
        </authorList>
    </citation>
    <scope>NUCLEOTIDE SEQUENCE [LARGE SCALE GENOMIC DNA]</scope>
    <source>
        <strain evidence="2 3">JSSK-14</strain>
    </source>
</reference>
<dbReference type="Proteomes" id="UP000285232">
    <property type="component" value="Unassembled WGS sequence"/>
</dbReference>
<proteinExistence type="predicted"/>
<feature type="transmembrane region" description="Helical" evidence="1">
    <location>
        <begin position="37"/>
        <end position="59"/>
    </location>
</feature>
<evidence type="ECO:0000313" key="3">
    <source>
        <dbReference type="Proteomes" id="UP000285232"/>
    </source>
</evidence>
<keyword evidence="1" id="KW-0812">Transmembrane</keyword>
<keyword evidence="1" id="KW-0472">Membrane</keyword>
<feature type="transmembrane region" description="Helical" evidence="1">
    <location>
        <begin position="7"/>
        <end position="31"/>
    </location>
</feature>
<organism evidence="2 3">
    <name type="scientific">Aurantiacibacter aquimixticola</name>
    <dbReference type="NCBI Taxonomy" id="1958945"/>
    <lineage>
        <taxon>Bacteria</taxon>
        <taxon>Pseudomonadati</taxon>
        <taxon>Pseudomonadota</taxon>
        <taxon>Alphaproteobacteria</taxon>
        <taxon>Sphingomonadales</taxon>
        <taxon>Erythrobacteraceae</taxon>
        <taxon>Aurantiacibacter</taxon>
    </lineage>
</organism>
<name>A0A419RNH1_9SPHN</name>
<comment type="caution">
    <text evidence="2">The sequence shown here is derived from an EMBL/GenBank/DDBJ whole genome shotgun (WGS) entry which is preliminary data.</text>
</comment>
<dbReference type="EMBL" id="RAHX01000002">
    <property type="protein sequence ID" value="RJY06941.1"/>
    <property type="molecule type" value="Genomic_DNA"/>
</dbReference>
<keyword evidence="3" id="KW-1185">Reference proteome</keyword>
<protein>
    <submittedName>
        <fullName evidence="2">Uncharacterized protein</fullName>
    </submittedName>
</protein>
<gene>
    <name evidence="2" type="ORF">D6201_12755</name>
</gene>
<accession>A0A419RNH1</accession>
<dbReference type="AlphaFoldDB" id="A0A419RNH1"/>
<evidence type="ECO:0000313" key="2">
    <source>
        <dbReference type="EMBL" id="RJY06941.1"/>
    </source>
</evidence>